<keyword evidence="2" id="KW-1185">Reference proteome</keyword>
<comment type="caution">
    <text evidence="1">The sequence shown here is derived from an EMBL/GenBank/DDBJ whole genome shotgun (WGS) entry which is preliminary data.</text>
</comment>
<sequence>MCYDYSKLLGKIVEIFGSQIKFATAMKWSERTLSLKLNNKVSWKQPEIDTACTLLEIPNDEIVVYFFTKKVQ</sequence>
<name>A0A9J6QZ99_9FIRM</name>
<organism evidence="1 2">
    <name type="scientific">Hominibacterium faecale</name>
    <dbReference type="NCBI Taxonomy" id="2839743"/>
    <lineage>
        <taxon>Bacteria</taxon>
        <taxon>Bacillati</taxon>
        <taxon>Bacillota</taxon>
        <taxon>Clostridia</taxon>
        <taxon>Peptostreptococcales</taxon>
        <taxon>Anaerovoracaceae</taxon>
        <taxon>Hominibacterium</taxon>
    </lineage>
</organism>
<evidence type="ECO:0000313" key="2">
    <source>
        <dbReference type="Proteomes" id="UP001065549"/>
    </source>
</evidence>
<dbReference type="EMBL" id="JAOSHN010000013">
    <property type="protein sequence ID" value="MCU7380770.1"/>
    <property type="molecule type" value="Genomic_DNA"/>
</dbReference>
<dbReference type="RefSeq" id="WP_269478806.1">
    <property type="nucleotide sequence ID" value="NZ_JAOSHN010000013.1"/>
</dbReference>
<evidence type="ECO:0000313" key="1">
    <source>
        <dbReference type="EMBL" id="MCU7380770.1"/>
    </source>
</evidence>
<accession>A0A9J6QZ99</accession>
<dbReference type="Pfam" id="PF05339">
    <property type="entry name" value="DUF739"/>
    <property type="match status" value="1"/>
</dbReference>
<proteinExistence type="predicted"/>
<dbReference type="Proteomes" id="UP001065549">
    <property type="component" value="Unassembled WGS sequence"/>
</dbReference>
<protein>
    <submittedName>
        <fullName evidence="1">DUF739 family protein</fullName>
    </submittedName>
</protein>
<dbReference type="AlphaFoldDB" id="A0A9J6QZ99"/>
<gene>
    <name evidence="1" type="ORF">OBO34_20870</name>
</gene>
<dbReference type="InterPro" id="IPR008003">
    <property type="entry name" value="DUF739"/>
</dbReference>
<reference evidence="1" key="1">
    <citation type="submission" date="2022-09" db="EMBL/GenBank/DDBJ databases">
        <title>Culturomic study of gut microbiota in children with autism spectrum disorder.</title>
        <authorList>
            <person name="Efimov B.A."/>
            <person name="Chaplin A.V."/>
            <person name="Sokolova S.R."/>
            <person name="Pikina A.P."/>
            <person name="Korzhanova M."/>
            <person name="Belova V."/>
            <person name="Korostin D."/>
        </authorList>
    </citation>
    <scope>NUCLEOTIDE SEQUENCE</scope>
    <source>
        <strain evidence="1">ASD5510</strain>
    </source>
</reference>